<dbReference type="PROSITE" id="PS50949">
    <property type="entry name" value="HTH_GNTR"/>
    <property type="match status" value="1"/>
</dbReference>
<name>A0ABQ6G7G9_9CHLR</name>
<evidence type="ECO:0000313" key="5">
    <source>
        <dbReference type="EMBL" id="GLV60756.1"/>
    </source>
</evidence>
<dbReference type="Proteomes" id="UP001344906">
    <property type="component" value="Unassembled WGS sequence"/>
</dbReference>
<dbReference type="PANTHER" id="PTHR38445:SF9">
    <property type="entry name" value="HTH-TYPE TRANSCRIPTIONAL REPRESSOR YTRA"/>
    <property type="match status" value="1"/>
</dbReference>
<sequence>MMSQLKIDKAEAFSVHTQLVEQFKFQIARGRWELGKQLPSVREVAVVLGVNYNTVRGVYQQLERDGYVVTDQGRGTFVASSLSRSEIGQYGTLLDLVDEALMQALAAGISVDMFARTAYVRARLYEITPPDIRCLFAECNQADLDYFLQSLERNLGVRPDGYLLDDLARQGPEFLEGFDVIATTLSHVAELQAIVGEGRSVLGLRIEPSYEKVLSQLSVLPAETPVGLLCATRESAEKMKRAIQGAGLSHLRPITGGVTHHEEVKAIFEATSYIYLSRHGRSLINENEWSGGRAVQDYVTEFDPAALLYLRRKIEAVDERGEGSR</sequence>
<evidence type="ECO:0000313" key="6">
    <source>
        <dbReference type="Proteomes" id="UP001344906"/>
    </source>
</evidence>
<feature type="domain" description="HTH gntR-type" evidence="4">
    <location>
        <begin position="13"/>
        <end position="81"/>
    </location>
</feature>
<dbReference type="CDD" id="cd07377">
    <property type="entry name" value="WHTH_GntR"/>
    <property type="match status" value="1"/>
</dbReference>
<dbReference type="Pfam" id="PF00392">
    <property type="entry name" value="GntR"/>
    <property type="match status" value="1"/>
</dbReference>
<keyword evidence="3" id="KW-0804">Transcription</keyword>
<dbReference type="SMART" id="SM00345">
    <property type="entry name" value="HTH_GNTR"/>
    <property type="match status" value="1"/>
</dbReference>
<evidence type="ECO:0000256" key="2">
    <source>
        <dbReference type="ARBA" id="ARBA00023125"/>
    </source>
</evidence>
<comment type="caution">
    <text evidence="5">The sequence shown here is derived from an EMBL/GenBank/DDBJ whole genome shotgun (WGS) entry which is preliminary data.</text>
</comment>
<proteinExistence type="predicted"/>
<organism evidence="5 6">
    <name type="scientific">Dictyobacter halimunensis</name>
    <dbReference type="NCBI Taxonomy" id="3026934"/>
    <lineage>
        <taxon>Bacteria</taxon>
        <taxon>Bacillati</taxon>
        <taxon>Chloroflexota</taxon>
        <taxon>Ktedonobacteria</taxon>
        <taxon>Ktedonobacterales</taxon>
        <taxon>Dictyobacteraceae</taxon>
        <taxon>Dictyobacter</taxon>
    </lineage>
</organism>
<reference evidence="5 6" key="1">
    <citation type="submission" date="2023-02" db="EMBL/GenBank/DDBJ databases">
        <title>Dictyobacter halimunensis sp. nov., a new member of the class Ktedonobacteria from forest soil in a geothermal area.</title>
        <authorList>
            <person name="Rachmania M.K."/>
            <person name="Ningsih F."/>
            <person name="Sakai Y."/>
            <person name="Yabe S."/>
            <person name="Yokota A."/>
            <person name="Sjamsuridzal W."/>
        </authorList>
    </citation>
    <scope>NUCLEOTIDE SEQUENCE [LARGE SCALE GENOMIC DNA]</scope>
    <source>
        <strain evidence="5 6">S3.2.2.5</strain>
    </source>
</reference>
<dbReference type="InterPro" id="IPR036388">
    <property type="entry name" value="WH-like_DNA-bd_sf"/>
</dbReference>
<dbReference type="SUPFAM" id="SSF46785">
    <property type="entry name" value="Winged helix' DNA-binding domain"/>
    <property type="match status" value="1"/>
</dbReference>
<dbReference type="PANTHER" id="PTHR38445">
    <property type="entry name" value="HTH-TYPE TRANSCRIPTIONAL REPRESSOR YTRA"/>
    <property type="match status" value="1"/>
</dbReference>
<keyword evidence="1" id="KW-0805">Transcription regulation</keyword>
<dbReference type="Gene3D" id="1.10.10.10">
    <property type="entry name" value="Winged helix-like DNA-binding domain superfamily/Winged helix DNA-binding domain"/>
    <property type="match status" value="1"/>
</dbReference>
<gene>
    <name evidence="5" type="ORF">KDH_75750</name>
</gene>
<dbReference type="InterPro" id="IPR000524">
    <property type="entry name" value="Tscrpt_reg_HTH_GntR"/>
</dbReference>
<accession>A0ABQ6G7G9</accession>
<dbReference type="EMBL" id="BSRI01000002">
    <property type="protein sequence ID" value="GLV60756.1"/>
    <property type="molecule type" value="Genomic_DNA"/>
</dbReference>
<keyword evidence="6" id="KW-1185">Reference proteome</keyword>
<protein>
    <recommendedName>
        <fullName evidence="4">HTH gntR-type domain-containing protein</fullName>
    </recommendedName>
</protein>
<evidence type="ECO:0000259" key="4">
    <source>
        <dbReference type="PROSITE" id="PS50949"/>
    </source>
</evidence>
<keyword evidence="2" id="KW-0238">DNA-binding</keyword>
<dbReference type="InterPro" id="IPR036390">
    <property type="entry name" value="WH_DNA-bd_sf"/>
</dbReference>
<evidence type="ECO:0000256" key="3">
    <source>
        <dbReference type="ARBA" id="ARBA00023163"/>
    </source>
</evidence>
<evidence type="ECO:0000256" key="1">
    <source>
        <dbReference type="ARBA" id="ARBA00023015"/>
    </source>
</evidence>